<dbReference type="AlphaFoldDB" id="A0AAD8PQJ3"/>
<accession>A0AAD8PQJ3</accession>
<dbReference type="GeneID" id="85437052"/>
<name>A0AAD8PQJ3_9PEZI</name>
<evidence type="ECO:0000313" key="2">
    <source>
        <dbReference type="EMBL" id="KAK1574411.1"/>
    </source>
</evidence>
<proteinExistence type="predicted"/>
<organism evidence="2 3">
    <name type="scientific">Colletotrichum navitas</name>
    <dbReference type="NCBI Taxonomy" id="681940"/>
    <lineage>
        <taxon>Eukaryota</taxon>
        <taxon>Fungi</taxon>
        <taxon>Dikarya</taxon>
        <taxon>Ascomycota</taxon>
        <taxon>Pezizomycotina</taxon>
        <taxon>Sordariomycetes</taxon>
        <taxon>Hypocreomycetidae</taxon>
        <taxon>Glomerellales</taxon>
        <taxon>Glomerellaceae</taxon>
        <taxon>Colletotrichum</taxon>
        <taxon>Colletotrichum graminicola species complex</taxon>
    </lineage>
</organism>
<protein>
    <submittedName>
        <fullName evidence="2">Uncharacterized protein</fullName>
    </submittedName>
</protein>
<feature type="compositionally biased region" description="Basic and acidic residues" evidence="1">
    <location>
        <begin position="110"/>
        <end position="119"/>
    </location>
</feature>
<comment type="caution">
    <text evidence="2">The sequence shown here is derived from an EMBL/GenBank/DDBJ whole genome shotgun (WGS) entry which is preliminary data.</text>
</comment>
<sequence length="153" mass="17263">MHRSIASLSCSANAEFASSALIPDAAASYTRAAYKQIRCPITKAFHSFCRGYETRTEARYWFLAGYQLTFRPLCPLPACNVPDIRLVGHTGPAATCCRWPPRNPPPESLFDVREPRDPRGLPGPRASGRSQRPQYRDPRRRYKAGVQRRIGQE</sequence>
<dbReference type="RefSeq" id="XP_060409938.1">
    <property type="nucleotide sequence ID" value="XM_060552812.1"/>
</dbReference>
<dbReference type="Proteomes" id="UP001230504">
    <property type="component" value="Unassembled WGS sequence"/>
</dbReference>
<evidence type="ECO:0000313" key="3">
    <source>
        <dbReference type="Proteomes" id="UP001230504"/>
    </source>
</evidence>
<dbReference type="EMBL" id="JAHLJV010000076">
    <property type="protein sequence ID" value="KAK1574411.1"/>
    <property type="molecule type" value="Genomic_DNA"/>
</dbReference>
<keyword evidence="3" id="KW-1185">Reference proteome</keyword>
<gene>
    <name evidence="2" type="ORF">LY79DRAFT_368442</name>
</gene>
<feature type="region of interest" description="Disordered" evidence="1">
    <location>
        <begin position="106"/>
        <end position="153"/>
    </location>
</feature>
<reference evidence="2" key="1">
    <citation type="submission" date="2021-06" db="EMBL/GenBank/DDBJ databases">
        <title>Comparative genomics, transcriptomics and evolutionary studies reveal genomic signatures of adaptation to plant cell wall in hemibiotrophic fungi.</title>
        <authorList>
            <consortium name="DOE Joint Genome Institute"/>
            <person name="Baroncelli R."/>
            <person name="Diaz J.F."/>
            <person name="Benocci T."/>
            <person name="Peng M."/>
            <person name="Battaglia E."/>
            <person name="Haridas S."/>
            <person name="Andreopoulos W."/>
            <person name="Labutti K."/>
            <person name="Pangilinan J."/>
            <person name="Floch G.L."/>
            <person name="Makela M.R."/>
            <person name="Henrissat B."/>
            <person name="Grigoriev I.V."/>
            <person name="Crouch J.A."/>
            <person name="De Vries R.P."/>
            <person name="Sukno S.A."/>
            <person name="Thon M.R."/>
        </authorList>
    </citation>
    <scope>NUCLEOTIDE SEQUENCE</scope>
    <source>
        <strain evidence="2">CBS 125086</strain>
    </source>
</reference>
<evidence type="ECO:0000256" key="1">
    <source>
        <dbReference type="SAM" id="MobiDB-lite"/>
    </source>
</evidence>